<evidence type="ECO:0000256" key="8">
    <source>
        <dbReference type="ARBA" id="ARBA00022723"/>
    </source>
</evidence>
<keyword evidence="5" id="KW-0349">Heme</keyword>
<evidence type="ECO:0000256" key="10">
    <source>
        <dbReference type="ARBA" id="ARBA00022982"/>
    </source>
</evidence>
<evidence type="ECO:0000256" key="6">
    <source>
        <dbReference type="ARBA" id="ARBA00022660"/>
    </source>
</evidence>
<evidence type="ECO:0000259" key="17">
    <source>
        <dbReference type="PROSITE" id="PS50857"/>
    </source>
</evidence>
<dbReference type="PROSITE" id="PS51007">
    <property type="entry name" value="CYTC"/>
    <property type="match status" value="1"/>
</dbReference>
<dbReference type="NCBIfam" id="TIGR02866">
    <property type="entry name" value="CoxB"/>
    <property type="match status" value="1"/>
</dbReference>
<dbReference type="GO" id="GO:0016491">
    <property type="term" value="F:oxidoreductase activity"/>
    <property type="evidence" value="ECO:0007669"/>
    <property type="project" value="InterPro"/>
</dbReference>
<evidence type="ECO:0000256" key="5">
    <source>
        <dbReference type="ARBA" id="ARBA00022617"/>
    </source>
</evidence>
<evidence type="ECO:0000256" key="7">
    <source>
        <dbReference type="ARBA" id="ARBA00022692"/>
    </source>
</evidence>
<feature type="transmembrane region" description="Helical" evidence="16">
    <location>
        <begin position="88"/>
        <end position="110"/>
    </location>
</feature>
<name>A0A0F9MII0_9ZZZZ</name>
<comment type="caution">
    <text evidence="20">The sequence shown here is derived from an EMBL/GenBank/DDBJ whole genome shotgun (WGS) entry which is preliminary data.</text>
</comment>
<keyword evidence="9" id="KW-1278">Translocase</keyword>
<evidence type="ECO:0000256" key="4">
    <source>
        <dbReference type="ARBA" id="ARBA00022448"/>
    </source>
</evidence>
<dbReference type="GO" id="GO:0005507">
    <property type="term" value="F:copper ion binding"/>
    <property type="evidence" value="ECO:0007669"/>
    <property type="project" value="InterPro"/>
</dbReference>
<accession>A0A0F9MII0</accession>
<dbReference type="Gene3D" id="2.60.40.420">
    <property type="entry name" value="Cupredoxins - blue copper proteins"/>
    <property type="match status" value="1"/>
</dbReference>
<comment type="subcellular location">
    <subcellularLocation>
        <location evidence="1">Membrane</location>
        <topology evidence="1">Multi-pass membrane protein</topology>
    </subcellularLocation>
</comment>
<dbReference type="InterPro" id="IPR014222">
    <property type="entry name" value="Cyt_c_oxidase_su2"/>
</dbReference>
<dbReference type="SUPFAM" id="SSF49503">
    <property type="entry name" value="Cupredoxins"/>
    <property type="match status" value="1"/>
</dbReference>
<keyword evidence="13" id="KW-0186">Copper</keyword>
<keyword evidence="7 16" id="KW-0812">Transmembrane</keyword>
<gene>
    <name evidence="20" type="ORF">LCGC14_1085130</name>
</gene>
<dbReference type="PROSITE" id="PS50999">
    <property type="entry name" value="COX2_TM"/>
    <property type="match status" value="1"/>
</dbReference>
<keyword evidence="12" id="KW-0408">Iron</keyword>
<sequence length="374" mass="41652">MRVHAQRAGALLGGLSFPALSLADWTVNMTPGVTGTSNEIFDLHMTIFWICVAIGVVVFGIMFWSIFAHRKSRGAKPANFHENTLVEILWTLIPLVILVIMAIPATSTLIDMYDTTESDIDIKVTGYQWKWQYEYINEDFGYFSSLTTPAEQISNRQTKGEHYLREVDNPMVVPVGKKIRFLLTANDVIHSWWVPDFGFKKDAIPGFINEAWTRVDKPGIYRGQCAELCGKDHGFMPIVVKAVPEDEYNTWVADQKAAAEKERELTQKDWTIDELIERGEKAYATTCAACHQVDGSGAPPTFPALKGSSIATGDITAHIDIVVNGKSGTAMQAFGGQLSEADLAAIITYERNAWGNKMGDMVTPKEIFDYKNKQ</sequence>
<dbReference type="PROSITE" id="PS50857">
    <property type="entry name" value="COX2_CUA"/>
    <property type="match status" value="1"/>
</dbReference>
<dbReference type="GO" id="GO:0016020">
    <property type="term" value="C:membrane"/>
    <property type="evidence" value="ECO:0007669"/>
    <property type="project" value="UniProtKB-SubCell"/>
</dbReference>
<keyword evidence="14 16" id="KW-0472">Membrane</keyword>
<comment type="similarity">
    <text evidence="2">Belongs to the cytochrome c oxidase subunit 2 family.</text>
</comment>
<keyword evidence="4" id="KW-0813">Transport</keyword>
<evidence type="ECO:0000256" key="16">
    <source>
        <dbReference type="SAM" id="Phobius"/>
    </source>
</evidence>
<evidence type="ECO:0000256" key="1">
    <source>
        <dbReference type="ARBA" id="ARBA00004141"/>
    </source>
</evidence>
<evidence type="ECO:0000256" key="11">
    <source>
        <dbReference type="ARBA" id="ARBA00022989"/>
    </source>
</evidence>
<dbReference type="InterPro" id="IPR002429">
    <property type="entry name" value="CcO_II-like_C"/>
</dbReference>
<feature type="domain" description="Cytochrome oxidase subunit II transmembrane region profile" evidence="18">
    <location>
        <begin position="21"/>
        <end position="116"/>
    </location>
</feature>
<evidence type="ECO:0000259" key="19">
    <source>
        <dbReference type="PROSITE" id="PS51007"/>
    </source>
</evidence>
<dbReference type="Gene3D" id="1.10.287.90">
    <property type="match status" value="1"/>
</dbReference>
<dbReference type="InterPro" id="IPR009056">
    <property type="entry name" value="Cyt_c-like_dom"/>
</dbReference>
<feature type="domain" description="Cytochrome oxidase subunit II copper A binding" evidence="17">
    <location>
        <begin position="117"/>
        <end position="254"/>
    </location>
</feature>
<dbReference type="SUPFAM" id="SSF81464">
    <property type="entry name" value="Cytochrome c oxidase subunit II-like, transmembrane region"/>
    <property type="match status" value="1"/>
</dbReference>
<keyword evidence="8" id="KW-0479">Metal-binding</keyword>
<dbReference type="AlphaFoldDB" id="A0A0F9MII0"/>
<evidence type="ECO:0000256" key="9">
    <source>
        <dbReference type="ARBA" id="ARBA00022967"/>
    </source>
</evidence>
<evidence type="ECO:0000256" key="15">
    <source>
        <dbReference type="ARBA" id="ARBA00031389"/>
    </source>
</evidence>
<dbReference type="InterPro" id="IPR036257">
    <property type="entry name" value="Cyt_c_oxidase_su2_TM_sf"/>
</dbReference>
<evidence type="ECO:0000259" key="18">
    <source>
        <dbReference type="PROSITE" id="PS50999"/>
    </source>
</evidence>
<keyword evidence="10" id="KW-0249">Electron transport</keyword>
<dbReference type="PROSITE" id="PS00078">
    <property type="entry name" value="COX2"/>
    <property type="match status" value="1"/>
</dbReference>
<dbReference type="GO" id="GO:0042773">
    <property type="term" value="P:ATP synthesis coupled electron transport"/>
    <property type="evidence" value="ECO:0007669"/>
    <property type="project" value="TreeGrafter"/>
</dbReference>
<dbReference type="PRINTS" id="PR01166">
    <property type="entry name" value="CYCOXIDASEII"/>
</dbReference>
<dbReference type="PANTHER" id="PTHR22888">
    <property type="entry name" value="CYTOCHROME C OXIDASE, SUBUNIT II"/>
    <property type="match status" value="1"/>
</dbReference>
<dbReference type="Pfam" id="PF13442">
    <property type="entry name" value="Cytochrome_CBB3"/>
    <property type="match status" value="1"/>
</dbReference>
<dbReference type="SUPFAM" id="SSF46626">
    <property type="entry name" value="Cytochrome c"/>
    <property type="match status" value="1"/>
</dbReference>
<dbReference type="EMBL" id="LAZR01004777">
    <property type="protein sequence ID" value="KKN05654.1"/>
    <property type="molecule type" value="Genomic_DNA"/>
</dbReference>
<dbReference type="Pfam" id="PF02790">
    <property type="entry name" value="COX2_TM"/>
    <property type="match status" value="1"/>
</dbReference>
<dbReference type="GO" id="GO:0004129">
    <property type="term" value="F:cytochrome-c oxidase activity"/>
    <property type="evidence" value="ECO:0007669"/>
    <property type="project" value="UniProtKB-EC"/>
</dbReference>
<evidence type="ECO:0000313" key="20">
    <source>
        <dbReference type="EMBL" id="KKN05654.1"/>
    </source>
</evidence>
<dbReference type="EC" id="7.1.1.9" evidence="3"/>
<keyword evidence="11 16" id="KW-1133">Transmembrane helix</keyword>
<dbReference type="InterPro" id="IPR011759">
    <property type="entry name" value="Cyt_c_oxidase_su2_TM_dom"/>
</dbReference>
<evidence type="ECO:0000256" key="3">
    <source>
        <dbReference type="ARBA" id="ARBA00012949"/>
    </source>
</evidence>
<feature type="transmembrane region" description="Helical" evidence="16">
    <location>
        <begin position="47"/>
        <end position="67"/>
    </location>
</feature>
<keyword evidence="6" id="KW-0679">Respiratory chain</keyword>
<reference evidence="20" key="1">
    <citation type="journal article" date="2015" name="Nature">
        <title>Complex archaea that bridge the gap between prokaryotes and eukaryotes.</title>
        <authorList>
            <person name="Spang A."/>
            <person name="Saw J.H."/>
            <person name="Jorgensen S.L."/>
            <person name="Zaremba-Niedzwiedzka K."/>
            <person name="Martijn J."/>
            <person name="Lind A.E."/>
            <person name="van Eijk R."/>
            <person name="Schleper C."/>
            <person name="Guy L."/>
            <person name="Ettema T.J."/>
        </authorList>
    </citation>
    <scope>NUCLEOTIDE SEQUENCE</scope>
</reference>
<dbReference type="InterPro" id="IPR045187">
    <property type="entry name" value="CcO_II"/>
</dbReference>
<dbReference type="PANTHER" id="PTHR22888:SF9">
    <property type="entry name" value="CYTOCHROME C OXIDASE SUBUNIT 2"/>
    <property type="match status" value="1"/>
</dbReference>
<dbReference type="InterPro" id="IPR008972">
    <property type="entry name" value="Cupredoxin"/>
</dbReference>
<protein>
    <recommendedName>
        <fullName evidence="3">cytochrome-c oxidase</fullName>
        <ecNumber evidence="3">7.1.1.9</ecNumber>
    </recommendedName>
    <alternativeName>
        <fullName evidence="15">Cytochrome c oxidase polypeptide II</fullName>
    </alternativeName>
</protein>
<feature type="domain" description="Cytochrome c" evidence="19">
    <location>
        <begin position="274"/>
        <end position="354"/>
    </location>
</feature>
<dbReference type="InterPro" id="IPR036909">
    <property type="entry name" value="Cyt_c-like_dom_sf"/>
</dbReference>
<dbReference type="InterPro" id="IPR001505">
    <property type="entry name" value="Copper_CuA"/>
</dbReference>
<evidence type="ECO:0000256" key="14">
    <source>
        <dbReference type="ARBA" id="ARBA00023136"/>
    </source>
</evidence>
<evidence type="ECO:0000256" key="2">
    <source>
        <dbReference type="ARBA" id="ARBA00007866"/>
    </source>
</evidence>
<dbReference type="GO" id="GO:0020037">
    <property type="term" value="F:heme binding"/>
    <property type="evidence" value="ECO:0007669"/>
    <property type="project" value="InterPro"/>
</dbReference>
<evidence type="ECO:0000256" key="12">
    <source>
        <dbReference type="ARBA" id="ARBA00023004"/>
    </source>
</evidence>
<evidence type="ECO:0000256" key="13">
    <source>
        <dbReference type="ARBA" id="ARBA00023008"/>
    </source>
</evidence>
<proteinExistence type="inferred from homology"/>
<dbReference type="Gene3D" id="1.10.760.10">
    <property type="entry name" value="Cytochrome c-like domain"/>
    <property type="match status" value="1"/>
</dbReference>
<organism evidence="20">
    <name type="scientific">marine sediment metagenome</name>
    <dbReference type="NCBI Taxonomy" id="412755"/>
    <lineage>
        <taxon>unclassified sequences</taxon>
        <taxon>metagenomes</taxon>
        <taxon>ecological metagenomes</taxon>
    </lineage>
</organism>
<dbReference type="Pfam" id="PF00116">
    <property type="entry name" value="COX2"/>
    <property type="match status" value="1"/>
</dbReference>